<dbReference type="Pfam" id="PF03098">
    <property type="entry name" value="An_peroxidase"/>
    <property type="match status" value="1"/>
</dbReference>
<evidence type="ECO:0000256" key="2">
    <source>
        <dbReference type="ARBA" id="ARBA00004524"/>
    </source>
</evidence>
<dbReference type="Gene3D" id="1.10.640.10">
    <property type="entry name" value="Haem peroxidase domain superfamily, animal type"/>
    <property type="match status" value="1"/>
</dbReference>
<organism evidence="30">
    <name type="scientific">Neomenia carinata</name>
    <dbReference type="NCBI Taxonomy" id="1541962"/>
    <lineage>
        <taxon>Eukaryota</taxon>
        <taxon>Metazoa</taxon>
        <taxon>Spiralia</taxon>
        <taxon>Lophotrochozoa</taxon>
        <taxon>Mollusca</taxon>
        <taxon>Aplacophora</taxon>
        <taxon>Solenogastres</taxon>
        <taxon>Neomeniamorpha</taxon>
        <taxon>Neomeniidae</taxon>
        <taxon>Neomenia</taxon>
    </lineage>
</organism>
<dbReference type="InterPro" id="IPR000742">
    <property type="entry name" value="EGF"/>
</dbReference>
<dbReference type="PANTHER" id="PTHR11903:SF39">
    <property type="entry name" value="PROSTAGLANDIN G_H SYNTHASE 2-LIKE"/>
    <property type="match status" value="1"/>
</dbReference>
<dbReference type="GO" id="GO:0016702">
    <property type="term" value="F:oxidoreductase activity, acting on single donors with incorporation of molecular oxygen, incorporation of two atoms of oxygen"/>
    <property type="evidence" value="ECO:0007669"/>
    <property type="project" value="TreeGrafter"/>
</dbReference>
<comment type="caution">
    <text evidence="27">Lacks conserved residue(s) required for the propagation of feature annotation.</text>
</comment>
<dbReference type="InterPro" id="IPR050783">
    <property type="entry name" value="Oxylipin_biosynth_metab"/>
</dbReference>
<dbReference type="GO" id="GO:0004666">
    <property type="term" value="F:prostaglandin-endoperoxide synthase activity"/>
    <property type="evidence" value="ECO:0007669"/>
    <property type="project" value="UniProtKB-EC"/>
</dbReference>
<evidence type="ECO:0000256" key="19">
    <source>
        <dbReference type="ARBA" id="ARBA00023004"/>
    </source>
</evidence>
<keyword evidence="14" id="KW-0256">Endoplasmic reticulum</keyword>
<evidence type="ECO:0000256" key="17">
    <source>
        <dbReference type="ARBA" id="ARBA00022964"/>
    </source>
</evidence>
<evidence type="ECO:0000256" key="9">
    <source>
        <dbReference type="ARBA" id="ARBA00022516"/>
    </source>
</evidence>
<comment type="pathway">
    <text evidence="4">Lipid metabolism; prostaglandin biosynthesis.</text>
</comment>
<dbReference type="EC" id="1.14.99.1" evidence="7"/>
<keyword evidence="9" id="KW-0444">Lipid biosynthesis</keyword>
<keyword evidence="28" id="KW-0732">Signal</keyword>
<comment type="catalytic activity">
    <reaction evidence="25">
        <text>(9Z,12Z)-octadecadienoate + AH2 + O2 = (13R)-hydroxy-(9Z,11E)-octadecadienoate + A + H2O</text>
        <dbReference type="Rhea" id="RHEA:75455"/>
        <dbReference type="ChEBI" id="CHEBI:13193"/>
        <dbReference type="ChEBI" id="CHEBI:15377"/>
        <dbReference type="ChEBI" id="CHEBI:15379"/>
        <dbReference type="ChEBI" id="CHEBI:17499"/>
        <dbReference type="ChEBI" id="CHEBI:30245"/>
        <dbReference type="ChEBI" id="CHEBI:136655"/>
    </reaction>
    <physiologicalReaction direction="left-to-right" evidence="25">
        <dbReference type="Rhea" id="RHEA:75456"/>
    </physiologicalReaction>
</comment>
<dbReference type="GO" id="GO:0046872">
    <property type="term" value="F:metal ion binding"/>
    <property type="evidence" value="ECO:0007669"/>
    <property type="project" value="UniProtKB-KW"/>
</dbReference>
<dbReference type="Gene3D" id="2.10.25.10">
    <property type="entry name" value="Laminin"/>
    <property type="match status" value="1"/>
</dbReference>
<evidence type="ECO:0000313" key="30">
    <source>
        <dbReference type="EMBL" id="ALG96648.1"/>
    </source>
</evidence>
<proteinExistence type="evidence at transcript level"/>
<feature type="signal peptide" evidence="28">
    <location>
        <begin position="1"/>
        <end position="27"/>
    </location>
</feature>
<dbReference type="GO" id="GO:0006979">
    <property type="term" value="P:response to oxidative stress"/>
    <property type="evidence" value="ECO:0007669"/>
    <property type="project" value="InterPro"/>
</dbReference>
<keyword evidence="21" id="KW-0275">Fatty acid biosynthesis</keyword>
<dbReference type="AlphaFoldDB" id="A0A0U2KAU1"/>
<comment type="subcellular location">
    <subcellularLocation>
        <location evidence="3">Endoplasmic reticulum membrane</location>
    </subcellularLocation>
    <subcellularLocation>
        <location evidence="2">Microsome membrane</location>
    </subcellularLocation>
</comment>
<dbReference type="GO" id="GO:0019371">
    <property type="term" value="P:cyclooxygenase pathway"/>
    <property type="evidence" value="ECO:0007669"/>
    <property type="project" value="TreeGrafter"/>
</dbReference>
<dbReference type="PRINTS" id="PR00457">
    <property type="entry name" value="ANPEROXIDASE"/>
</dbReference>
<dbReference type="SUPFAM" id="SSF57196">
    <property type="entry name" value="EGF/Laminin"/>
    <property type="match status" value="1"/>
</dbReference>
<keyword evidence="20" id="KW-0443">Lipid metabolism</keyword>
<evidence type="ECO:0000256" key="14">
    <source>
        <dbReference type="ARBA" id="ARBA00022824"/>
    </source>
</evidence>
<evidence type="ECO:0000256" key="15">
    <source>
        <dbReference type="ARBA" id="ARBA00022832"/>
    </source>
</evidence>
<evidence type="ECO:0000256" key="25">
    <source>
        <dbReference type="ARBA" id="ARBA00036409"/>
    </source>
</evidence>
<dbReference type="GO" id="GO:0043005">
    <property type="term" value="C:neuron projection"/>
    <property type="evidence" value="ECO:0007669"/>
    <property type="project" value="TreeGrafter"/>
</dbReference>
<evidence type="ECO:0000256" key="18">
    <source>
        <dbReference type="ARBA" id="ARBA00023002"/>
    </source>
</evidence>
<accession>A0A0U2KAU1</accession>
<evidence type="ECO:0000256" key="5">
    <source>
        <dbReference type="ARBA" id="ARBA00008928"/>
    </source>
</evidence>
<dbReference type="PROSITE" id="PS50026">
    <property type="entry name" value="EGF_3"/>
    <property type="match status" value="1"/>
</dbReference>
<keyword evidence="13 26" id="KW-0479">Metal-binding</keyword>
<dbReference type="GO" id="GO:0005789">
    <property type="term" value="C:endoplasmic reticulum membrane"/>
    <property type="evidence" value="ECO:0007669"/>
    <property type="project" value="UniProtKB-SubCell"/>
</dbReference>
<gene>
    <name evidence="30" type="primary">COXb</name>
</gene>
<comment type="catalytic activity">
    <reaction evidence="24">
        <text>(9Z,12Z)-octadecadienoate + AH2 + O2 = (13S)-hydroxy-(9Z,11E)-octadecadienoate + A + H2O</text>
        <dbReference type="Rhea" id="RHEA:75451"/>
        <dbReference type="ChEBI" id="CHEBI:13193"/>
        <dbReference type="ChEBI" id="CHEBI:15377"/>
        <dbReference type="ChEBI" id="CHEBI:15379"/>
        <dbReference type="ChEBI" id="CHEBI:17499"/>
        <dbReference type="ChEBI" id="CHEBI:30245"/>
        <dbReference type="ChEBI" id="CHEBI:90850"/>
    </reaction>
    <physiologicalReaction direction="left-to-right" evidence="24">
        <dbReference type="Rhea" id="RHEA:75452"/>
    </physiologicalReaction>
</comment>
<keyword evidence="18 30" id="KW-0560">Oxidoreductase</keyword>
<comment type="subunit">
    <text evidence="6">Homodimer.</text>
</comment>
<evidence type="ECO:0000256" key="26">
    <source>
        <dbReference type="PIRSR" id="PIRSR619791-2"/>
    </source>
</evidence>
<evidence type="ECO:0000256" key="13">
    <source>
        <dbReference type="ARBA" id="ARBA00022723"/>
    </source>
</evidence>
<feature type="domain" description="EGF-like" evidence="29">
    <location>
        <begin position="32"/>
        <end position="70"/>
    </location>
</feature>
<name>A0A0U2KAU1_9MOLL</name>
<evidence type="ECO:0000256" key="6">
    <source>
        <dbReference type="ARBA" id="ARBA00011738"/>
    </source>
</evidence>
<comment type="catalytic activity">
    <reaction evidence="22">
        <text>(9Z,12Z)-octadecadienoate + AH2 + O2 = (9S)-hydroxy-(10E,12Z)-octadecadienoate + A + H2O</text>
        <dbReference type="Rhea" id="RHEA:75459"/>
        <dbReference type="ChEBI" id="CHEBI:13193"/>
        <dbReference type="ChEBI" id="CHEBI:15377"/>
        <dbReference type="ChEBI" id="CHEBI:15379"/>
        <dbReference type="ChEBI" id="CHEBI:17499"/>
        <dbReference type="ChEBI" id="CHEBI:30245"/>
        <dbReference type="ChEBI" id="CHEBI:77852"/>
    </reaction>
    <physiologicalReaction direction="left-to-right" evidence="22">
        <dbReference type="Rhea" id="RHEA:75460"/>
    </physiologicalReaction>
</comment>
<evidence type="ECO:0000256" key="27">
    <source>
        <dbReference type="PROSITE-ProRule" id="PRU00076"/>
    </source>
</evidence>
<dbReference type="InterPro" id="IPR010255">
    <property type="entry name" value="Haem_peroxidase_sf"/>
</dbReference>
<dbReference type="PROSITE" id="PS50292">
    <property type="entry name" value="PEROXIDASE_3"/>
    <property type="match status" value="1"/>
</dbReference>
<dbReference type="GO" id="GO:0004601">
    <property type="term" value="F:peroxidase activity"/>
    <property type="evidence" value="ECO:0007669"/>
    <property type="project" value="UniProtKB-KW"/>
</dbReference>
<evidence type="ECO:0000256" key="16">
    <source>
        <dbReference type="ARBA" id="ARBA00022848"/>
    </source>
</evidence>
<keyword evidence="16" id="KW-0492">Microsome</keyword>
<feature type="binding site" description="axial binding residue" evidence="26">
    <location>
        <position position="388"/>
    </location>
    <ligand>
        <name>heme b</name>
        <dbReference type="ChEBI" id="CHEBI:60344"/>
    </ligand>
    <ligandPart>
        <name>Fe</name>
        <dbReference type="ChEBI" id="CHEBI:18248"/>
    </ligandPart>
</feature>
<dbReference type="EMBL" id="KM437910">
    <property type="protein sequence ID" value="ALG96648.1"/>
    <property type="molecule type" value="mRNA"/>
</dbReference>
<dbReference type="SUPFAM" id="SSF48113">
    <property type="entry name" value="Heme-dependent peroxidases"/>
    <property type="match status" value="1"/>
</dbReference>
<feature type="chain" id="PRO_5006830923" description="prostaglandin-endoperoxide synthase" evidence="28">
    <location>
        <begin position="28"/>
        <end position="602"/>
    </location>
</feature>
<evidence type="ECO:0000256" key="12">
    <source>
        <dbReference type="ARBA" id="ARBA00022617"/>
    </source>
</evidence>
<evidence type="ECO:0000259" key="29">
    <source>
        <dbReference type="PROSITE" id="PS50026"/>
    </source>
</evidence>
<keyword evidence="27" id="KW-0245">EGF-like domain</keyword>
<evidence type="ECO:0000256" key="8">
    <source>
        <dbReference type="ARBA" id="ARBA00022501"/>
    </source>
</evidence>
<evidence type="ECO:0000256" key="1">
    <source>
        <dbReference type="ARBA" id="ARBA00001970"/>
    </source>
</evidence>
<evidence type="ECO:0000256" key="4">
    <source>
        <dbReference type="ARBA" id="ARBA00004702"/>
    </source>
</evidence>
<evidence type="ECO:0000256" key="21">
    <source>
        <dbReference type="ARBA" id="ARBA00023160"/>
    </source>
</evidence>
<keyword evidence="11" id="KW-0643">Prostaglandin biosynthesis</keyword>
<keyword evidence="17" id="KW-0223">Dioxygenase</keyword>
<dbReference type="PANTHER" id="PTHR11903">
    <property type="entry name" value="PROSTAGLANDIN G/H SYNTHASE"/>
    <property type="match status" value="1"/>
</dbReference>
<protein>
    <recommendedName>
        <fullName evidence="7">prostaglandin-endoperoxide synthase</fullName>
        <ecNumber evidence="7">1.14.99.1</ecNumber>
    </recommendedName>
</protein>
<evidence type="ECO:0000256" key="11">
    <source>
        <dbReference type="ARBA" id="ARBA00022585"/>
    </source>
</evidence>
<keyword evidence="12 26" id="KW-0349">Heme</keyword>
<dbReference type="GO" id="GO:0020037">
    <property type="term" value="F:heme binding"/>
    <property type="evidence" value="ECO:0007669"/>
    <property type="project" value="InterPro"/>
</dbReference>
<sequence>MNAMNAMKPFILVTFLLVAVFCGLSSSDNTKGYHPCCSFPCQNHGVCTSRGFSDYECDCTNTGYYGRNCEHGTLWTAIGNFLQPSSETKHHLLVHNSWLWNLINWSDYVHDKLMRFVYEDRGNNIHSPPTHTSEHEYITLEAAFNRTHYVRSLPPVHKNCPTPMGVAGKKVLPDVDVLVERVFKRTTFKPDPLGHSVHLPSFAQHFTHQFFKTDYKKGPQFQWGGHGVDATNVYGRDKHDADLLRSFEGGRLKSQIINGEEYPPYLKDAPVKAIYPKDAKEDQKFALGHEFFGHIPNLFVYSTIWLREHNRVVGILAKEHPDWSDEQLYQTGKLVIVGETINIVITDYVQHLSNYNVKLGFKPHVLAGSSYQYQNQIALEFNHLYHWHPMMPSELYIDDETYNMKKSLFRTDLVVKHGLTEFAAAFTKQRAGQMTFRNHGETTIHVAKSVVLEGRQLRLQSFNQYLKRFNQQPYKSFIELTGDQELADTLEELYEDIDAVEFYIGILCEKRVERGKFGLGLLEIGAGYSVKGLLSNPICSPKYWKPSTFGGQIGFDIIMGSTLEKLFCNNIQGECPKISFKVPDEYMEKQKCIGTSCPKPDL</sequence>
<dbReference type="InterPro" id="IPR019791">
    <property type="entry name" value="Haem_peroxidase_animal"/>
</dbReference>
<dbReference type="InterPro" id="IPR037120">
    <property type="entry name" value="Haem_peroxidase_sf_animal"/>
</dbReference>
<evidence type="ECO:0000256" key="24">
    <source>
        <dbReference type="ARBA" id="ARBA00036358"/>
    </source>
</evidence>
<evidence type="ECO:0000256" key="3">
    <source>
        <dbReference type="ARBA" id="ARBA00004586"/>
    </source>
</evidence>
<reference evidence="30" key="1">
    <citation type="journal article" date="2015" name="J. Mol. Evol.">
        <title>Reconstruction of cyclooxygenase evolution in animals suggests variable, lineage-specific duplications, and homologs with low sequence identity.</title>
        <authorList>
            <person name="Havird J.C."/>
            <person name="Kocot K.M."/>
            <person name="Brannock P.M."/>
            <person name="Cannon J.T."/>
            <person name="Waits D.S."/>
            <person name="Weese D.A."/>
            <person name="Santos S.R."/>
            <person name="Halanych K.M."/>
        </authorList>
    </citation>
    <scope>NUCLEOTIDE SEQUENCE</scope>
</reference>
<keyword evidence="19 26" id="KW-0408">Iron</keyword>
<comment type="cofactor">
    <cofactor evidence="1">
        <name>heme b</name>
        <dbReference type="ChEBI" id="CHEBI:60344"/>
    </cofactor>
</comment>
<keyword evidence="15" id="KW-0276">Fatty acid metabolism</keyword>
<evidence type="ECO:0000256" key="28">
    <source>
        <dbReference type="SAM" id="SignalP"/>
    </source>
</evidence>
<comment type="catalytic activity">
    <reaction evidence="23">
        <text>(9Z,12Z)-octadecadienoate + AH2 + O2 = (9R)-hydroxy-(10E,12Z)-octadecadienoate + A + H2O</text>
        <dbReference type="Rhea" id="RHEA:75447"/>
        <dbReference type="ChEBI" id="CHEBI:13193"/>
        <dbReference type="ChEBI" id="CHEBI:15377"/>
        <dbReference type="ChEBI" id="CHEBI:15379"/>
        <dbReference type="ChEBI" id="CHEBI:17499"/>
        <dbReference type="ChEBI" id="CHEBI:30245"/>
        <dbReference type="ChEBI" id="CHEBI:77895"/>
    </reaction>
    <physiologicalReaction direction="left-to-right" evidence="23">
        <dbReference type="Rhea" id="RHEA:75448"/>
    </physiologicalReaction>
</comment>
<evidence type="ECO:0000256" key="7">
    <source>
        <dbReference type="ARBA" id="ARBA00012440"/>
    </source>
</evidence>
<evidence type="ECO:0000256" key="22">
    <source>
        <dbReference type="ARBA" id="ARBA00035976"/>
    </source>
</evidence>
<comment type="similarity">
    <text evidence="5">Belongs to the prostaglandin G/H synthase family.</text>
</comment>
<keyword evidence="8" id="KW-0644">Prostaglandin metabolism</keyword>
<dbReference type="CDD" id="cd00054">
    <property type="entry name" value="EGF_CA"/>
    <property type="match status" value="1"/>
</dbReference>
<keyword evidence="10" id="KW-0575">Peroxidase</keyword>
<evidence type="ECO:0000256" key="10">
    <source>
        <dbReference type="ARBA" id="ARBA00022559"/>
    </source>
</evidence>
<evidence type="ECO:0000256" key="23">
    <source>
        <dbReference type="ARBA" id="ARBA00036313"/>
    </source>
</evidence>
<evidence type="ECO:0000256" key="20">
    <source>
        <dbReference type="ARBA" id="ARBA00023098"/>
    </source>
</evidence>